<gene>
    <name evidence="1" type="ORF">LCGC14_2543890</name>
</gene>
<accession>A0A0F9APW0</accession>
<reference evidence="1" key="1">
    <citation type="journal article" date="2015" name="Nature">
        <title>Complex archaea that bridge the gap between prokaryotes and eukaryotes.</title>
        <authorList>
            <person name="Spang A."/>
            <person name="Saw J.H."/>
            <person name="Jorgensen S.L."/>
            <person name="Zaremba-Niedzwiedzka K."/>
            <person name="Martijn J."/>
            <person name="Lind A.E."/>
            <person name="van Eijk R."/>
            <person name="Schleper C."/>
            <person name="Guy L."/>
            <person name="Ettema T.J."/>
        </authorList>
    </citation>
    <scope>NUCLEOTIDE SEQUENCE</scope>
</reference>
<comment type="caution">
    <text evidence="1">The sequence shown here is derived from an EMBL/GenBank/DDBJ whole genome shotgun (WGS) entry which is preliminary data.</text>
</comment>
<name>A0A0F9APW0_9ZZZZ</name>
<feature type="non-terminal residue" evidence="1">
    <location>
        <position position="50"/>
    </location>
</feature>
<proteinExistence type="predicted"/>
<dbReference type="EMBL" id="LAZR01041573">
    <property type="protein sequence ID" value="KKL11629.1"/>
    <property type="molecule type" value="Genomic_DNA"/>
</dbReference>
<organism evidence="1">
    <name type="scientific">marine sediment metagenome</name>
    <dbReference type="NCBI Taxonomy" id="412755"/>
    <lineage>
        <taxon>unclassified sequences</taxon>
        <taxon>metagenomes</taxon>
        <taxon>ecological metagenomes</taxon>
    </lineage>
</organism>
<protein>
    <submittedName>
        <fullName evidence="1">Uncharacterized protein</fullName>
    </submittedName>
</protein>
<evidence type="ECO:0000313" key="1">
    <source>
        <dbReference type="EMBL" id="KKL11629.1"/>
    </source>
</evidence>
<dbReference type="AlphaFoldDB" id="A0A0F9APW0"/>
<sequence>MFAEGNRRGYKSAGIKTVEFQTVRDSRVDPICDALQGQELDIDDTSRFPP</sequence>